<evidence type="ECO:0000256" key="1">
    <source>
        <dbReference type="SAM" id="MobiDB-lite"/>
    </source>
</evidence>
<accession>A0ABX9A3G0</accession>
<reference evidence="2 3" key="1">
    <citation type="submission" date="2021-08" db="EMBL/GenBank/DDBJ databases">
        <title>Comparative Genomics Analysis of the Genus Qipengyuania Reveals Extensive Genetic Diversity and Metabolic Versatility, Including the Description of Fifteen Novel Species.</title>
        <authorList>
            <person name="Liu Y."/>
        </authorList>
    </citation>
    <scope>NUCLEOTIDE SEQUENCE [LARGE SCALE GENOMIC DNA]</scope>
    <source>
        <strain evidence="2 3">1NDH1</strain>
    </source>
</reference>
<dbReference type="RefSeq" id="WP_221430592.1">
    <property type="nucleotide sequence ID" value="NZ_CP081294.1"/>
</dbReference>
<sequence length="263" mass="28125">MTIPMVAASGVRQTVNANLTPAQTTWNLRSALNVAALNCQGPEYASLVDNYSAKLRIHARELSATNRALQAEFRQRYGATFRDVQDSYMTQVYNYFALPPAKKQFCDVSNAIAAEVVGVAPGDLEVFAATALPRIEAVFEDFFRAYEKYRIDLSAWDSQYGPPTVSTTVQGYTNPLDPSVEVAPGETLVGTMPATAPVSAAGEPQAPVDIPPATEQTPVVVATDEVDADGNPVVALPTEGPIFQSGEVVQGQQATDDTPDPQS</sequence>
<evidence type="ECO:0000313" key="3">
    <source>
        <dbReference type="Proteomes" id="UP000824321"/>
    </source>
</evidence>
<keyword evidence="3" id="KW-1185">Reference proteome</keyword>
<feature type="compositionally biased region" description="Polar residues" evidence="1">
    <location>
        <begin position="250"/>
        <end position="263"/>
    </location>
</feature>
<feature type="region of interest" description="Disordered" evidence="1">
    <location>
        <begin position="239"/>
        <end position="263"/>
    </location>
</feature>
<proteinExistence type="predicted"/>
<evidence type="ECO:0000313" key="2">
    <source>
        <dbReference type="EMBL" id="QZD94849.1"/>
    </source>
</evidence>
<protein>
    <submittedName>
        <fullName evidence="2">Uncharacterized protein</fullName>
    </submittedName>
</protein>
<name>A0ABX9A3G0_9SPHN</name>
<dbReference type="Proteomes" id="UP000824321">
    <property type="component" value="Chromosome"/>
</dbReference>
<organism evidence="2 3">
    <name type="scientific">Qipengyuania gelatinilytica</name>
    <dbReference type="NCBI Taxonomy" id="2867231"/>
    <lineage>
        <taxon>Bacteria</taxon>
        <taxon>Pseudomonadati</taxon>
        <taxon>Pseudomonadota</taxon>
        <taxon>Alphaproteobacteria</taxon>
        <taxon>Sphingomonadales</taxon>
        <taxon>Erythrobacteraceae</taxon>
        <taxon>Qipengyuania</taxon>
    </lineage>
</organism>
<gene>
    <name evidence="2" type="ORF">K3136_12295</name>
</gene>
<dbReference type="EMBL" id="CP081294">
    <property type="protein sequence ID" value="QZD94849.1"/>
    <property type="molecule type" value="Genomic_DNA"/>
</dbReference>